<feature type="compositionally biased region" description="Basic and acidic residues" evidence="1">
    <location>
        <begin position="667"/>
        <end position="676"/>
    </location>
</feature>
<dbReference type="PANTHER" id="PTHR21494">
    <property type="entry name" value="ACTIVATING SIGNAL COINTEGRATOR 1 COMPLEX SUBUNIT 2 ASC-1 COMPLEX SUBUNIT P100"/>
    <property type="match status" value="1"/>
</dbReference>
<gene>
    <name evidence="3" type="ORF">HICCMSTLAB_LOCUS5939</name>
</gene>
<dbReference type="Gene3D" id="1.10.8.10">
    <property type="entry name" value="DNA helicase RuvA subunit, C-terminal domain"/>
    <property type="match status" value="1"/>
</dbReference>
<feature type="compositionally biased region" description="Basic and acidic residues" evidence="1">
    <location>
        <begin position="701"/>
        <end position="714"/>
    </location>
</feature>
<dbReference type="Proteomes" id="UP000786811">
    <property type="component" value="Unassembled WGS sequence"/>
</dbReference>
<evidence type="ECO:0000313" key="4">
    <source>
        <dbReference type="Proteomes" id="UP000786811"/>
    </source>
</evidence>
<reference evidence="3" key="1">
    <citation type="submission" date="2021-04" db="EMBL/GenBank/DDBJ databases">
        <authorList>
            <person name="Chebbi M.A.C M."/>
        </authorList>
    </citation>
    <scope>NUCLEOTIDE SEQUENCE</scope>
</reference>
<feature type="compositionally biased region" description="Acidic residues" evidence="1">
    <location>
        <begin position="639"/>
        <end position="650"/>
    </location>
</feature>
<sequence>MDDSSVSLDLFQNPKNESLEKVELIINVNGIPKIIPALSKHWVVKKYFLIYEIPNIYDDNGKQVLGAKSTWLEIINYMINDYSWLLRLPYYKFWSNMVFNRPIIDSLLSVLQNIPRFYNLQNFPKDPDMQSTLEKLRQKVLNIFARIVTLKESPTEFMTPGYHGSLIYDKFLITIPTLMDLAQLYGRENERIVSQIIKRAFKSQGLYNEDLKMTVECTCQLLSSLEEKLFDQPLLTARDVICISEVNDEKLTSEEVEDMIVYLTDVASNIAIFLNVYPDAVDFYASDYFIMKIVGVYENIIPAIYRKLSEFSEVDLEIDEIQLKHYLHIARTEFITVFHNIIFNNIRLMLENPILLEENTAKERADEFLNYLTSVISDRHFIMDYNELFPIQDDLEMLHQLTSDIDEAKETFIKRSISEVILKTQSARVKKNSVVSQDATPGPSNYEAVPSVSDNGSVPDLRKCIRDVKDVMCDLGDGFIQKCLAHYNYNTAAVINAIFEDNLPNELKELDRKLPFIPPDAAEASAAVDKAVGFERLNVFDGDEFDVMTQDKIDTSRVHRGKKKDKYKNLNEMLNDKSFKKDIANIYSKYGVIEDEYDDEYDDTYESHDVGLRGADDFIELGSKPFTTPRVLRVNEKQEESEEESEEEEPPSSSSNGRCNFVQDPSVLREKREMANRMRVFKRGGKVGGTGDVVGKPKGQGNDKDVLVNRDKKNTNKSSRANHNRRSGAEWKRRQGMVPS</sequence>
<comment type="caution">
    <text evidence="3">The sequence shown here is derived from an EMBL/GenBank/DDBJ whole genome shotgun (WGS) entry which is preliminary data.</text>
</comment>
<dbReference type="GO" id="GO:0006355">
    <property type="term" value="P:regulation of DNA-templated transcription"/>
    <property type="evidence" value="ECO:0007669"/>
    <property type="project" value="TreeGrafter"/>
</dbReference>
<feature type="compositionally biased region" description="Polar residues" evidence="1">
    <location>
        <begin position="433"/>
        <end position="443"/>
    </location>
</feature>
<protein>
    <submittedName>
        <fullName evidence="3">Similar to ASCC2: Activating signal cointegrator 1 complex subunit 2 (Homo sapiens)</fullName>
    </submittedName>
</protein>
<evidence type="ECO:0000313" key="3">
    <source>
        <dbReference type="EMBL" id="CAG5092135.1"/>
    </source>
</evidence>
<proteinExistence type="predicted"/>
<dbReference type="EMBL" id="CAJNRD030001120">
    <property type="protein sequence ID" value="CAG5092135.1"/>
    <property type="molecule type" value="Genomic_DNA"/>
</dbReference>
<name>A0A8J2HAS1_COTCN</name>
<organism evidence="3 4">
    <name type="scientific">Cotesia congregata</name>
    <name type="common">Parasitoid wasp</name>
    <name type="synonym">Apanteles congregatus</name>
    <dbReference type="NCBI Taxonomy" id="51543"/>
    <lineage>
        <taxon>Eukaryota</taxon>
        <taxon>Metazoa</taxon>
        <taxon>Ecdysozoa</taxon>
        <taxon>Arthropoda</taxon>
        <taxon>Hexapoda</taxon>
        <taxon>Insecta</taxon>
        <taxon>Pterygota</taxon>
        <taxon>Neoptera</taxon>
        <taxon>Endopterygota</taxon>
        <taxon>Hymenoptera</taxon>
        <taxon>Apocrita</taxon>
        <taxon>Ichneumonoidea</taxon>
        <taxon>Braconidae</taxon>
        <taxon>Microgastrinae</taxon>
        <taxon>Cotesia</taxon>
    </lineage>
</organism>
<feature type="domain" description="CUE" evidence="2">
    <location>
        <begin position="460"/>
        <end position="503"/>
    </location>
</feature>
<dbReference type="GO" id="GO:0043130">
    <property type="term" value="F:ubiquitin binding"/>
    <property type="evidence" value="ECO:0007669"/>
    <property type="project" value="InterPro"/>
</dbReference>
<dbReference type="InterPro" id="IPR009060">
    <property type="entry name" value="UBA-like_sf"/>
</dbReference>
<accession>A0A8J2HAS1</accession>
<dbReference type="InterPro" id="IPR003892">
    <property type="entry name" value="CUE"/>
</dbReference>
<dbReference type="InterPro" id="IPR041800">
    <property type="entry name" value="ASCC2_CUE"/>
</dbReference>
<dbReference type="PANTHER" id="PTHR21494:SF0">
    <property type="entry name" value="ACTIVATING SIGNAL COINTEGRATOR 1 COMPLEX SUBUNIT 2"/>
    <property type="match status" value="1"/>
</dbReference>
<evidence type="ECO:0000256" key="1">
    <source>
        <dbReference type="SAM" id="MobiDB-lite"/>
    </source>
</evidence>
<dbReference type="PROSITE" id="PS51140">
    <property type="entry name" value="CUE"/>
    <property type="match status" value="1"/>
</dbReference>
<feature type="region of interest" description="Disordered" evidence="1">
    <location>
        <begin position="629"/>
        <end position="740"/>
    </location>
</feature>
<feature type="region of interest" description="Disordered" evidence="1">
    <location>
        <begin position="433"/>
        <end position="452"/>
    </location>
</feature>
<keyword evidence="4" id="KW-1185">Reference proteome</keyword>
<evidence type="ECO:0000259" key="2">
    <source>
        <dbReference type="PROSITE" id="PS51140"/>
    </source>
</evidence>
<dbReference type="InterPro" id="IPR052586">
    <property type="entry name" value="ASCC2"/>
</dbReference>
<dbReference type="AlphaFoldDB" id="A0A8J2HAS1"/>
<dbReference type="CDD" id="cd14364">
    <property type="entry name" value="CUE_ASCC2"/>
    <property type="match status" value="1"/>
</dbReference>
<dbReference type="SUPFAM" id="SSF46934">
    <property type="entry name" value="UBA-like"/>
    <property type="match status" value="1"/>
</dbReference>
<dbReference type="OrthoDB" id="5577209at2759"/>